<accession>K1TKN4</accession>
<dbReference type="Gene3D" id="1.10.443.10">
    <property type="entry name" value="Intergrase catalytic core"/>
    <property type="match status" value="1"/>
</dbReference>
<dbReference type="EMBL" id="AJWZ01006433">
    <property type="protein sequence ID" value="EKC59806.1"/>
    <property type="molecule type" value="Genomic_DNA"/>
</dbReference>
<name>K1TKN4_9ZZZZ</name>
<comment type="caution">
    <text evidence="2">The sequence shown here is derived from an EMBL/GenBank/DDBJ whole genome shotgun (WGS) entry which is preliminary data.</text>
</comment>
<keyword evidence="1" id="KW-0233">DNA recombination</keyword>
<dbReference type="GO" id="GO:0015074">
    <property type="term" value="P:DNA integration"/>
    <property type="evidence" value="ECO:0007669"/>
    <property type="project" value="InterPro"/>
</dbReference>
<dbReference type="InterPro" id="IPR011010">
    <property type="entry name" value="DNA_brk_join_enz"/>
</dbReference>
<evidence type="ECO:0000256" key="1">
    <source>
        <dbReference type="ARBA" id="ARBA00023172"/>
    </source>
</evidence>
<dbReference type="GO" id="GO:0003677">
    <property type="term" value="F:DNA binding"/>
    <property type="evidence" value="ECO:0007669"/>
    <property type="project" value="InterPro"/>
</dbReference>
<organism evidence="2">
    <name type="scientific">human gut metagenome</name>
    <dbReference type="NCBI Taxonomy" id="408170"/>
    <lineage>
        <taxon>unclassified sequences</taxon>
        <taxon>metagenomes</taxon>
        <taxon>organismal metagenomes</taxon>
    </lineage>
</organism>
<gene>
    <name evidence="2" type="ORF">OBE_09321</name>
</gene>
<dbReference type="AlphaFoldDB" id="K1TKN4"/>
<evidence type="ECO:0000313" key="2">
    <source>
        <dbReference type="EMBL" id="EKC59806.1"/>
    </source>
</evidence>
<proteinExistence type="predicted"/>
<reference evidence="2" key="1">
    <citation type="journal article" date="2013" name="Environ. Microbiol.">
        <title>Microbiota from the distal guts of lean and obese adolescents exhibit partial functional redundancy besides clear differences in community structure.</title>
        <authorList>
            <person name="Ferrer M."/>
            <person name="Ruiz A."/>
            <person name="Lanza F."/>
            <person name="Haange S.B."/>
            <person name="Oberbach A."/>
            <person name="Till H."/>
            <person name="Bargiela R."/>
            <person name="Campoy C."/>
            <person name="Segura M.T."/>
            <person name="Richter M."/>
            <person name="von Bergen M."/>
            <person name="Seifert J."/>
            <person name="Suarez A."/>
        </authorList>
    </citation>
    <scope>NUCLEOTIDE SEQUENCE</scope>
</reference>
<dbReference type="GO" id="GO:0006310">
    <property type="term" value="P:DNA recombination"/>
    <property type="evidence" value="ECO:0007669"/>
    <property type="project" value="UniProtKB-KW"/>
</dbReference>
<sequence>MCFLLIYKGANIITVSKFLGHTKIEETLNTYTHLYKNAFTDITSLIDDMNEARINS</sequence>
<protein>
    <submittedName>
        <fullName evidence="2">Protein containing Integrase, catalytic core, phage domain protein</fullName>
    </submittedName>
</protein>
<dbReference type="InterPro" id="IPR013762">
    <property type="entry name" value="Integrase-like_cat_sf"/>
</dbReference>
<dbReference type="SUPFAM" id="SSF56349">
    <property type="entry name" value="DNA breaking-rejoining enzymes"/>
    <property type="match status" value="1"/>
</dbReference>